<reference evidence="2" key="2">
    <citation type="submission" date="2020-09" db="EMBL/GenBank/DDBJ databases">
        <authorList>
            <person name="Sun Q."/>
            <person name="Kim S."/>
        </authorList>
    </citation>
    <scope>NUCLEOTIDE SEQUENCE</scope>
    <source>
        <strain evidence="2">KCTC 32422</strain>
    </source>
</reference>
<keyword evidence="3" id="KW-1185">Reference proteome</keyword>
<name>A0A918VES4_9SPHN</name>
<protein>
    <recommendedName>
        <fullName evidence="1">PilZ domain-containing protein</fullName>
    </recommendedName>
</protein>
<dbReference type="Proteomes" id="UP000634139">
    <property type="component" value="Unassembled WGS sequence"/>
</dbReference>
<dbReference type="InterPro" id="IPR009875">
    <property type="entry name" value="PilZ_domain"/>
</dbReference>
<evidence type="ECO:0000313" key="3">
    <source>
        <dbReference type="Proteomes" id="UP000634139"/>
    </source>
</evidence>
<gene>
    <name evidence="2" type="ORF">GCM10011617_08150</name>
</gene>
<evidence type="ECO:0000313" key="2">
    <source>
        <dbReference type="EMBL" id="GGZ91313.1"/>
    </source>
</evidence>
<dbReference type="GO" id="GO:0035438">
    <property type="term" value="F:cyclic-di-GMP binding"/>
    <property type="evidence" value="ECO:0007669"/>
    <property type="project" value="InterPro"/>
</dbReference>
<dbReference type="EMBL" id="BMZD01000002">
    <property type="protein sequence ID" value="GGZ91313.1"/>
    <property type="molecule type" value="Genomic_DNA"/>
</dbReference>
<proteinExistence type="predicted"/>
<reference evidence="2" key="1">
    <citation type="journal article" date="2014" name="Int. J. Syst. Evol. Microbiol.">
        <title>Complete genome sequence of Corynebacterium casei LMG S-19264T (=DSM 44701T), isolated from a smear-ripened cheese.</title>
        <authorList>
            <consortium name="US DOE Joint Genome Institute (JGI-PGF)"/>
            <person name="Walter F."/>
            <person name="Albersmeier A."/>
            <person name="Kalinowski J."/>
            <person name="Ruckert C."/>
        </authorList>
    </citation>
    <scope>NUCLEOTIDE SEQUENCE</scope>
    <source>
        <strain evidence="2">KCTC 32422</strain>
    </source>
</reference>
<dbReference type="AlphaFoldDB" id="A0A918VES4"/>
<accession>A0A918VES4</accession>
<sequence>MFRAGTRKATVKVRDISTLGARVSGVYLVHEGDRFFLTLPGLESIEARVAWVTEFEFGCEFMKPLNPVILENLMRRH</sequence>
<organism evidence="2 3">
    <name type="scientific">Novosphingobium arvoryzae</name>
    <dbReference type="NCBI Taxonomy" id="1256514"/>
    <lineage>
        <taxon>Bacteria</taxon>
        <taxon>Pseudomonadati</taxon>
        <taxon>Pseudomonadota</taxon>
        <taxon>Alphaproteobacteria</taxon>
        <taxon>Sphingomonadales</taxon>
        <taxon>Sphingomonadaceae</taxon>
        <taxon>Novosphingobium</taxon>
    </lineage>
</organism>
<evidence type="ECO:0000259" key="1">
    <source>
        <dbReference type="Pfam" id="PF07238"/>
    </source>
</evidence>
<dbReference type="Pfam" id="PF07238">
    <property type="entry name" value="PilZ"/>
    <property type="match status" value="1"/>
</dbReference>
<comment type="caution">
    <text evidence="2">The sequence shown here is derived from an EMBL/GenBank/DDBJ whole genome shotgun (WGS) entry which is preliminary data.</text>
</comment>
<dbReference type="SUPFAM" id="SSF141371">
    <property type="entry name" value="PilZ domain-like"/>
    <property type="match status" value="1"/>
</dbReference>
<feature type="domain" description="PilZ" evidence="1">
    <location>
        <begin position="6"/>
        <end position="68"/>
    </location>
</feature>